<sequence length="90" mass="9958">MKLAMSVGNKRHYRIDEIAGRHFMQTGEAADLPKSLMRNCVETVIARAAEALDRVENELPKTFPGAIHQSVKAAVIQRLETLKGSLAKLD</sequence>
<accession>A0A7C9VH93</accession>
<keyword evidence="2" id="KW-1185">Reference proteome</keyword>
<dbReference type="Proteomes" id="UP000480266">
    <property type="component" value="Unassembled WGS sequence"/>
</dbReference>
<feature type="non-terminal residue" evidence="1">
    <location>
        <position position="1"/>
    </location>
</feature>
<evidence type="ECO:0000313" key="1">
    <source>
        <dbReference type="EMBL" id="NGX98228.1"/>
    </source>
</evidence>
<evidence type="ECO:0000313" key="2">
    <source>
        <dbReference type="Proteomes" id="UP000480266"/>
    </source>
</evidence>
<dbReference type="AlphaFoldDB" id="A0A7C9VH93"/>
<name>A0A7C9VH93_9BRAD</name>
<gene>
    <name evidence="1" type="ORF">G4V63_24380</name>
</gene>
<reference evidence="1" key="1">
    <citation type="submission" date="2020-02" db="EMBL/GenBank/DDBJ databases">
        <title>Draft genome sequence of Candidatus Afipia apatlaquensis IBT-C3, a potential strain for decolorization of textile dyes.</title>
        <authorList>
            <person name="Sanchez-Reyes A."/>
            <person name="Breton-Deval L."/>
            <person name="Mangelson H."/>
            <person name="Sanchez-Flores A."/>
        </authorList>
    </citation>
    <scope>NUCLEOTIDE SEQUENCE [LARGE SCALE GENOMIC DNA]</scope>
    <source>
        <strain evidence="1">IBT-C3</strain>
    </source>
</reference>
<comment type="caution">
    <text evidence="1">The sequence shown here is derived from an EMBL/GenBank/DDBJ whole genome shotgun (WGS) entry which is preliminary data.</text>
</comment>
<protein>
    <submittedName>
        <fullName evidence="1">Type II toxin-antitoxin system HipA family toxin</fullName>
    </submittedName>
</protein>
<proteinExistence type="predicted"/>
<dbReference type="EMBL" id="JAAMRR010001237">
    <property type="protein sequence ID" value="NGX98228.1"/>
    <property type="molecule type" value="Genomic_DNA"/>
</dbReference>
<organism evidence="1 2">
    <name type="scientific">Candidatus Afipia apatlaquensis</name>
    <dbReference type="NCBI Taxonomy" id="2712852"/>
    <lineage>
        <taxon>Bacteria</taxon>
        <taxon>Pseudomonadati</taxon>
        <taxon>Pseudomonadota</taxon>
        <taxon>Alphaproteobacteria</taxon>
        <taxon>Hyphomicrobiales</taxon>
        <taxon>Nitrobacteraceae</taxon>
        <taxon>Afipia</taxon>
    </lineage>
</organism>